<dbReference type="Gene3D" id="1.25.40.20">
    <property type="entry name" value="Ankyrin repeat-containing domain"/>
    <property type="match status" value="1"/>
</dbReference>
<dbReference type="PROSITE" id="PS50088">
    <property type="entry name" value="ANK_REPEAT"/>
    <property type="match status" value="1"/>
</dbReference>
<reference evidence="6" key="2">
    <citation type="submission" date="2025-08" db="UniProtKB">
        <authorList>
            <consortium name="RefSeq"/>
        </authorList>
    </citation>
    <scope>IDENTIFICATION</scope>
    <source>
        <tissue evidence="6">Adult</tissue>
    </source>
</reference>
<feature type="compositionally biased region" description="Polar residues" evidence="2">
    <location>
        <begin position="1245"/>
        <end position="1254"/>
    </location>
</feature>
<dbReference type="CDD" id="cd00063">
    <property type="entry name" value="FN3"/>
    <property type="match status" value="1"/>
</dbReference>
<dbReference type="InterPro" id="IPR036770">
    <property type="entry name" value="Ankyrin_rpt-contain_sf"/>
</dbReference>
<feature type="region of interest" description="Disordered" evidence="2">
    <location>
        <begin position="221"/>
        <end position="241"/>
    </location>
</feature>
<feature type="region of interest" description="Disordered" evidence="2">
    <location>
        <begin position="1369"/>
        <end position="1397"/>
    </location>
</feature>
<dbReference type="SUPFAM" id="SSF48403">
    <property type="entry name" value="Ankyrin repeat"/>
    <property type="match status" value="1"/>
</dbReference>
<evidence type="ECO:0000259" key="4">
    <source>
        <dbReference type="PROSITE" id="PS50853"/>
    </source>
</evidence>
<feature type="compositionally biased region" description="Polar residues" evidence="2">
    <location>
        <begin position="1263"/>
        <end position="1277"/>
    </location>
</feature>
<feature type="domain" description="Fibronectin type-III" evidence="4">
    <location>
        <begin position="610"/>
        <end position="713"/>
    </location>
</feature>
<name>A0ABM3J5L4_BACDO</name>
<reference evidence="5" key="1">
    <citation type="submission" date="2025-05" db="UniProtKB">
        <authorList>
            <consortium name="RefSeq"/>
        </authorList>
    </citation>
    <scope>NUCLEOTIDE SEQUENCE [LARGE SCALE GENOMIC DNA]</scope>
</reference>
<dbReference type="PANTHER" id="PTHR21437:SF1">
    <property type="entry name" value="WIDE AWAKE"/>
    <property type="match status" value="1"/>
</dbReference>
<dbReference type="PROSITE" id="PS50853">
    <property type="entry name" value="FN3"/>
    <property type="match status" value="1"/>
</dbReference>
<keyword evidence="5" id="KW-1185">Reference proteome</keyword>
<feature type="region of interest" description="Disordered" evidence="2">
    <location>
        <begin position="253"/>
        <end position="279"/>
    </location>
</feature>
<feature type="region of interest" description="Disordered" evidence="2">
    <location>
        <begin position="1502"/>
        <end position="1529"/>
    </location>
</feature>
<feature type="compositionally biased region" description="Basic residues" evidence="2">
    <location>
        <begin position="1379"/>
        <end position="1390"/>
    </location>
</feature>
<dbReference type="InterPro" id="IPR002110">
    <property type="entry name" value="Ankyrin_rpt"/>
</dbReference>
<gene>
    <name evidence="6" type="primary">LOC105229914</name>
</gene>
<feature type="region of interest" description="Disordered" evidence="2">
    <location>
        <begin position="1219"/>
        <end position="1334"/>
    </location>
</feature>
<dbReference type="Pfam" id="PF13637">
    <property type="entry name" value="Ank_4"/>
    <property type="match status" value="1"/>
</dbReference>
<dbReference type="Pfam" id="PF00788">
    <property type="entry name" value="RA"/>
    <property type="match status" value="1"/>
</dbReference>
<dbReference type="SMART" id="SM00314">
    <property type="entry name" value="RA"/>
    <property type="match status" value="1"/>
</dbReference>
<feature type="compositionally biased region" description="Low complexity" evidence="2">
    <location>
        <begin position="253"/>
        <end position="268"/>
    </location>
</feature>
<protein>
    <submittedName>
        <fullName evidence="6">Uncharacterized protein LOC105229914 isoform X2</fullName>
    </submittedName>
</protein>
<dbReference type="InterPro" id="IPR000159">
    <property type="entry name" value="RA_dom"/>
</dbReference>
<dbReference type="SMART" id="SM00248">
    <property type="entry name" value="ANK"/>
    <property type="match status" value="2"/>
</dbReference>
<organism evidence="5 6">
    <name type="scientific">Bactrocera dorsalis</name>
    <name type="common">Oriental fruit fly</name>
    <name type="synonym">Dacus dorsalis</name>
    <dbReference type="NCBI Taxonomy" id="27457"/>
    <lineage>
        <taxon>Eukaryota</taxon>
        <taxon>Metazoa</taxon>
        <taxon>Ecdysozoa</taxon>
        <taxon>Arthropoda</taxon>
        <taxon>Hexapoda</taxon>
        <taxon>Insecta</taxon>
        <taxon>Pterygota</taxon>
        <taxon>Neoptera</taxon>
        <taxon>Endopterygota</taxon>
        <taxon>Diptera</taxon>
        <taxon>Brachycera</taxon>
        <taxon>Muscomorpha</taxon>
        <taxon>Tephritoidea</taxon>
        <taxon>Tephritidae</taxon>
        <taxon>Bactrocera</taxon>
        <taxon>Bactrocera</taxon>
    </lineage>
</organism>
<feature type="compositionally biased region" description="Polar residues" evidence="2">
    <location>
        <begin position="1303"/>
        <end position="1320"/>
    </location>
</feature>
<dbReference type="Gene3D" id="3.10.20.90">
    <property type="entry name" value="Phosphatidylinositol 3-kinase Catalytic Subunit, Chain A, domain 1"/>
    <property type="match status" value="1"/>
</dbReference>
<dbReference type="SUPFAM" id="SSF49265">
    <property type="entry name" value="Fibronectin type III"/>
    <property type="match status" value="1"/>
</dbReference>
<feature type="compositionally biased region" description="Low complexity" evidence="2">
    <location>
        <begin position="157"/>
        <end position="173"/>
    </location>
</feature>
<dbReference type="InterPro" id="IPR039269">
    <property type="entry name" value="ANKFN1"/>
</dbReference>
<dbReference type="RefSeq" id="XP_049304520.1">
    <property type="nucleotide sequence ID" value="XM_049448563.1"/>
</dbReference>
<dbReference type="CDD" id="cd17117">
    <property type="entry name" value="RA_ANKFN1_like"/>
    <property type="match status" value="1"/>
</dbReference>
<dbReference type="InterPro" id="IPR003961">
    <property type="entry name" value="FN3_dom"/>
</dbReference>
<evidence type="ECO:0000256" key="2">
    <source>
        <dbReference type="SAM" id="MobiDB-lite"/>
    </source>
</evidence>
<proteinExistence type="predicted"/>
<dbReference type="InterPro" id="IPR013783">
    <property type="entry name" value="Ig-like_fold"/>
</dbReference>
<dbReference type="PROSITE" id="PS50200">
    <property type="entry name" value="RA"/>
    <property type="match status" value="1"/>
</dbReference>
<feature type="region of interest" description="Disordered" evidence="2">
    <location>
        <begin position="151"/>
        <end position="174"/>
    </location>
</feature>
<evidence type="ECO:0000256" key="1">
    <source>
        <dbReference type="PROSITE-ProRule" id="PRU00023"/>
    </source>
</evidence>
<feature type="domain" description="Ras-associating" evidence="3">
    <location>
        <begin position="1537"/>
        <end position="1638"/>
    </location>
</feature>
<dbReference type="Gene3D" id="2.60.40.10">
    <property type="entry name" value="Immunoglobulins"/>
    <property type="match status" value="1"/>
</dbReference>
<dbReference type="PANTHER" id="PTHR21437">
    <property type="entry name" value="WIDE AWAKE"/>
    <property type="match status" value="1"/>
</dbReference>
<dbReference type="InterPro" id="IPR036116">
    <property type="entry name" value="FN3_sf"/>
</dbReference>
<sequence>MEDAPPPPKKSTTLSVDRAAFLLLRVKKAFKKKRQQRKEKQTQAANAALISQARSGRKLPPPLLRSRTLPAIIVPGIPVVSLNTDRQFDERAGGLLGNKSGSGTSTGGGGTNRWSLLTRQTPTTPGYTNNNNNNNMVNIKSLNLPKDDMGVYRRKSSGSTTGHSGSSTSMSGTPIVGSQVADAALLMPTCEDFECHAADGSVLLRIPAPHVVAARAYRLASKKRNTHDSQQRQHQQQLGGSNVSTAAGIAAMGGNAAEPQQPSTPEGISSGGGGEVTGSTANTALTRRLAKLLHQSSVTASRLTSAASPHSDHTTASAAATANNLLPIMAAAASRDGGGRDGNGSCLEEAPRRLSWERRKDSSALQRSASIDSFAEIVFSDTPRPSLDIPRPTVVPFSKRPSASSLFSNCSTTSQTTQLNINYGAGGDLCSSGSSAGNSRRESLLSPSSTRRNKLTRIINALFSAVEHGHLDKARTILESTDVDVNSINSDGLSALDVAVLSNNRSMTKMLLQHGAIEGTQFSSDTIGNKLNGLLKDAESRIQDLSGSSDGGLCQPTFASRPSISSIIIGNTGSSVTGCTGNEIEKQIGNWERRVKGLRRLLLGWDQTRPPDAPASVAVDVTGDNSIALQILEPFEGAIATKFKVQWSTRADFSNIVGEREMVDWTSFHGNMGTQCQIGGLTQGRRYFIRAACGNVKGWGAYKTSVPASVVPSSWRDFNNREDRYVGRQRVLDNLFTAVRLARPADVSELTLDVGAAQRRNPKKKTTIKQLFSVASKFQKHLRRGIYLASVVYCEDKVLVTSEDFLPVIEIDETYPSSLYSDYHWLMKVACTWDDVKSLRTDMERNLTSAVHFRTKLLSAVCQMQSTLGLNDLGQLFYKPLRDSHGTVVLTCIQSVKSQKTVSILNSRWLPLNKLQKKIVALLEDYNISEMLISSISEQIHYHQASTQRLSPGLYLGYLKMQCSMDQIQVVVPVKTPNVLPHYKVRDNSHITADEWQILKRKKSTSSNSRSNSPLNMALEFNTSTEETTEGQRLFLYDLTNAAHKLFTYMNIKPEDAKTHRLYDIEVIEHSKDISFLVICPAVELACAVPGQSELLLQRDDLASLSIQAFEMIHLRTYQPGIIQKYARLSCILELDTALATHSQREAFSTSELQTAKERLAKLQELSANLNAVWKSVRWLMDVIAFARDKNAQSSEIMKDILAYDNGSDKCREGRAVDKQLLQPPTRDAKYTKSSGRGSWPGPGANSQSSSSNCLAAEHSKSEQNLGRSAITPTSCASLIPPQQSATKSQSSSDSRKTVSSTGTQQLLQVSMGGYTSSDVSLRKNSGDSMTSSQYTTRSYYSGAESALGSNNELGQIFAIPPSRSDDTLALGSLDGTKHTHSAATHRKRTSSNITQHVTTPASLATATHCSSSAPYLPTGSNLSLKTASSSDYDIKTSKLSSQSAVEHSIGGKVKAASSANLRDGALYLKTAHTALTSGVKPISSEEASTAAATATTAKTASIKSLSRHSSEEDTASGSSHTSEQAANAAALSSAPSSGIIQVYTAYNTGLASGTSLKLHVTPKTTAREVINLVVKQLNMAAVLKGNNGPIYTADMLENFCLVAVIGARERCLRDDFKPLQLQNPWRKGRLYVRQKHELLAAIEHANRKSHLI</sequence>
<feature type="region of interest" description="Disordered" evidence="2">
    <location>
        <begin position="93"/>
        <end position="114"/>
    </location>
</feature>
<dbReference type="PROSITE" id="PS50297">
    <property type="entry name" value="ANK_REP_REGION"/>
    <property type="match status" value="1"/>
</dbReference>
<dbReference type="GeneID" id="105229914"/>
<evidence type="ECO:0000259" key="3">
    <source>
        <dbReference type="PROSITE" id="PS50200"/>
    </source>
</evidence>
<dbReference type="Proteomes" id="UP001652620">
    <property type="component" value="Chromosome 2"/>
</dbReference>
<keyword evidence="1" id="KW-0040">ANK repeat</keyword>
<feature type="repeat" description="ANK" evidence="1">
    <location>
        <begin position="491"/>
        <end position="516"/>
    </location>
</feature>
<feature type="compositionally biased region" description="Low complexity" evidence="2">
    <location>
        <begin position="1283"/>
        <end position="1302"/>
    </location>
</feature>
<accession>A0ABM3J5L4</accession>
<evidence type="ECO:0000313" key="5">
    <source>
        <dbReference type="Proteomes" id="UP001652620"/>
    </source>
</evidence>
<evidence type="ECO:0000313" key="6">
    <source>
        <dbReference type="RefSeq" id="XP_049304520.1"/>
    </source>
</evidence>